<evidence type="ECO:0000313" key="1">
    <source>
        <dbReference type="EMBL" id="KAJ8669283.1"/>
    </source>
</evidence>
<keyword evidence="2" id="KW-1185">Reference proteome</keyword>
<reference evidence="1" key="1">
    <citation type="submission" date="2023-04" db="EMBL/GenBank/DDBJ databases">
        <title>A chromosome-level genome assembly of the parasitoid wasp Eretmocerus hayati.</title>
        <authorList>
            <person name="Zhong Y."/>
            <person name="Liu S."/>
            <person name="Liu Y."/>
        </authorList>
    </citation>
    <scope>NUCLEOTIDE SEQUENCE</scope>
    <source>
        <strain evidence="1">ZJU_SS_LIU_2023</strain>
    </source>
</reference>
<comment type="caution">
    <text evidence="1">The sequence shown here is derived from an EMBL/GenBank/DDBJ whole genome shotgun (WGS) entry which is preliminary data.</text>
</comment>
<organism evidence="1 2">
    <name type="scientific">Eretmocerus hayati</name>
    <dbReference type="NCBI Taxonomy" id="131215"/>
    <lineage>
        <taxon>Eukaryota</taxon>
        <taxon>Metazoa</taxon>
        <taxon>Ecdysozoa</taxon>
        <taxon>Arthropoda</taxon>
        <taxon>Hexapoda</taxon>
        <taxon>Insecta</taxon>
        <taxon>Pterygota</taxon>
        <taxon>Neoptera</taxon>
        <taxon>Endopterygota</taxon>
        <taxon>Hymenoptera</taxon>
        <taxon>Apocrita</taxon>
        <taxon>Proctotrupomorpha</taxon>
        <taxon>Chalcidoidea</taxon>
        <taxon>Aphelinidae</taxon>
        <taxon>Aphelininae</taxon>
        <taxon>Eretmocerus</taxon>
    </lineage>
</organism>
<dbReference type="EMBL" id="CM056743">
    <property type="protein sequence ID" value="KAJ8669283.1"/>
    <property type="molecule type" value="Genomic_DNA"/>
</dbReference>
<protein>
    <submittedName>
        <fullName evidence="1">Uncharacterized protein</fullName>
    </submittedName>
</protein>
<accession>A0ACC2NEB6</accession>
<dbReference type="Proteomes" id="UP001239111">
    <property type="component" value="Chromosome 3"/>
</dbReference>
<name>A0ACC2NEB6_9HYME</name>
<evidence type="ECO:0000313" key="2">
    <source>
        <dbReference type="Proteomes" id="UP001239111"/>
    </source>
</evidence>
<sequence length="1006" mass="112445">MSLQDDENTWILELEAALLDPDAPSASDIYAICRGQPVPAQLRPDVWQACLDVADQGNQLVHFNEVFDLPEQSIIREDCQQLVNKLGNDDEDKVSVLSDLESIITFYCKSRGKRYERGNGWLELLGPLIALKLPRSATYNLFEAIRDIYIPRGDTHSAVLRLLLLYHEPELCSFLDTKRVSPDQYTKGWINTLFAGICSLPAISTMWDLYFMQADPFFMMFLSLIMVINAREQILSMRDDEKQSIVDTLAAMPCALEAEDVTDFCSLAQYYAMKTPSSFKLELYSIMFGEGGDEKLITHALCLPVSAQELVENSVEASSSPAAPVEAVRFFLVDCRPAEQYNAGHLPTAFHLDCNLMLQEPAAFATAVQGLLQAQRQALAAGSEAGGEHLCFLGSGRQEEDRYTHMVVASFLQKHTQYVSMVVNGYQAIHEYFGDEVVSSLVDHNSQYCLVCKSSLSDGDNSESSPARRNNSDLFGKIGLAMKLKSQEMKGKLFDYIVSPTASANNIIEKKADKTADSNEKERGSGPVFSIDDDQDSDMTMAAAASEQPLEVVSLQQRLKDPSLLHSFKCMEVKVNGYVFESHLLVTETHIIVLREIPGRKGAAHVIVKRPLSSIVQIMSRKKHPDLITFRYGTAQSDTPVISDMDRFLITNSKEATKLITQQIVKQLDASEASSKSDSGDQETTPEDRGIIITWSQNQGNYDYNIVIVVLMTEVFKLVSSTLLYCQENSLKSLLYDIVKYRRVLLLYMVPSSLYCLYNNLSFVNLAAFDPPTYFLLLQLRVVVTGIIFQVVFKKKLSAKQWISLVLLTIGCMIKHLNLENNGLNSASSHLNINIIFIFIQTICSCLAGVYNEYLLKGEGVNVNIFVQNVFMYIDSILCNLAVLLIQGNLFEAFHNAGPSIFMDPKVLLIMVNNTAVGIITSFFLRNLNSILKTFASALELVITAFLSWIIFDIPIKLNTAIAIAIVSYAVILYSQNPVQNQKPLICDKDDEEEQEFIPKRVSQVV</sequence>
<gene>
    <name evidence="1" type="ORF">QAD02_000542</name>
</gene>
<proteinExistence type="predicted"/>